<dbReference type="InterPro" id="IPR001214">
    <property type="entry name" value="SET_dom"/>
</dbReference>
<feature type="region of interest" description="Disordered" evidence="14">
    <location>
        <begin position="209"/>
        <end position="236"/>
    </location>
</feature>
<feature type="region of interest" description="Disordered" evidence="14">
    <location>
        <begin position="635"/>
        <end position="739"/>
    </location>
</feature>
<evidence type="ECO:0000256" key="8">
    <source>
        <dbReference type="ARBA" id="ARBA00023015"/>
    </source>
</evidence>
<evidence type="ECO:0000259" key="16">
    <source>
        <dbReference type="PROSITE" id="PS50280"/>
    </source>
</evidence>
<evidence type="ECO:0000256" key="10">
    <source>
        <dbReference type="ARBA" id="ARBA00023130"/>
    </source>
</evidence>
<dbReference type="Gene3D" id="3.30.160.60">
    <property type="entry name" value="Classic Zinc Finger"/>
    <property type="match status" value="5"/>
</dbReference>
<dbReference type="SMART" id="SM00355">
    <property type="entry name" value="ZnF_C2H2"/>
    <property type="match status" value="5"/>
</dbReference>
<proteinExistence type="evidence at transcript level"/>
<dbReference type="PROSITE" id="PS50280">
    <property type="entry name" value="SET"/>
    <property type="match status" value="1"/>
</dbReference>
<dbReference type="GO" id="GO:0008270">
    <property type="term" value="F:zinc ion binding"/>
    <property type="evidence" value="ECO:0007669"/>
    <property type="project" value="UniProtKB-KW"/>
</dbReference>
<gene>
    <name evidence="17" type="primary">Pdu-Prdm1b</name>
</gene>
<dbReference type="FunFam" id="3.30.160.60:FF:000132">
    <property type="entry name" value="PR domain zinc finger protein 1"/>
    <property type="match status" value="1"/>
</dbReference>
<organism evidence="17">
    <name type="scientific">Platynereis dumerilii</name>
    <name type="common">Dumeril's clam worm</name>
    <dbReference type="NCBI Taxonomy" id="6359"/>
    <lineage>
        <taxon>Eukaryota</taxon>
        <taxon>Metazoa</taxon>
        <taxon>Spiralia</taxon>
        <taxon>Lophotrochozoa</taxon>
        <taxon>Annelida</taxon>
        <taxon>Polychaeta</taxon>
        <taxon>Errantia</taxon>
        <taxon>Phyllodocida</taxon>
        <taxon>Nereididae</taxon>
        <taxon>Platynereis</taxon>
    </lineage>
</organism>
<accession>A0A0D6E309</accession>
<evidence type="ECO:0000256" key="4">
    <source>
        <dbReference type="ARBA" id="ARBA00022737"/>
    </source>
</evidence>
<feature type="compositionally biased region" description="Pro residues" evidence="14">
    <location>
        <begin position="694"/>
        <end position="723"/>
    </location>
</feature>
<protein>
    <submittedName>
        <fullName evidence="17">PRDM1B</fullName>
    </submittedName>
</protein>
<evidence type="ECO:0000256" key="9">
    <source>
        <dbReference type="ARBA" id="ARBA00023125"/>
    </source>
</evidence>
<comment type="subcellular location">
    <subcellularLocation>
        <location evidence="1">Nucleus</location>
    </subcellularLocation>
</comment>
<evidence type="ECO:0000256" key="13">
    <source>
        <dbReference type="PROSITE-ProRule" id="PRU00042"/>
    </source>
</evidence>
<keyword evidence="5 13" id="KW-0863">Zinc-finger</keyword>
<evidence type="ECO:0000256" key="12">
    <source>
        <dbReference type="ARBA" id="ARBA00023242"/>
    </source>
</evidence>
<dbReference type="PANTHER" id="PTHR16515:SF59">
    <property type="entry name" value="PR DOMAIN ZINC FINGER PROTEIN 1"/>
    <property type="match status" value="1"/>
</dbReference>
<evidence type="ECO:0000256" key="14">
    <source>
        <dbReference type="SAM" id="MobiDB-lite"/>
    </source>
</evidence>
<dbReference type="InterPro" id="IPR044413">
    <property type="entry name" value="PRDM1_PR-SET"/>
</dbReference>
<dbReference type="FunFam" id="3.30.160.60:FF:000202">
    <property type="entry name" value="Zinc finger protein 574"/>
    <property type="match status" value="1"/>
</dbReference>
<evidence type="ECO:0000256" key="5">
    <source>
        <dbReference type="ARBA" id="ARBA00022771"/>
    </source>
</evidence>
<keyword evidence="8" id="KW-0805">Transcription regulation</keyword>
<evidence type="ECO:0000259" key="15">
    <source>
        <dbReference type="PROSITE" id="PS50157"/>
    </source>
</evidence>
<dbReference type="InterPro" id="IPR050331">
    <property type="entry name" value="Zinc_finger"/>
</dbReference>
<dbReference type="GO" id="GO:0045087">
    <property type="term" value="P:innate immune response"/>
    <property type="evidence" value="ECO:0007669"/>
    <property type="project" value="UniProtKB-KW"/>
</dbReference>
<feature type="compositionally biased region" description="Polar residues" evidence="14">
    <location>
        <begin position="409"/>
        <end position="420"/>
    </location>
</feature>
<dbReference type="GO" id="GO:0005634">
    <property type="term" value="C:nucleus"/>
    <property type="evidence" value="ECO:0007669"/>
    <property type="project" value="UniProtKB-SubCell"/>
</dbReference>
<feature type="domain" description="C2H2-type" evidence="15">
    <location>
        <begin position="532"/>
        <end position="559"/>
    </location>
</feature>
<dbReference type="SUPFAM" id="SSF57667">
    <property type="entry name" value="beta-beta-alpha zinc fingers"/>
    <property type="match status" value="3"/>
</dbReference>
<dbReference type="PROSITE" id="PS00028">
    <property type="entry name" value="ZINC_FINGER_C2H2_1"/>
    <property type="match status" value="4"/>
</dbReference>
<dbReference type="GO" id="GO:0000978">
    <property type="term" value="F:RNA polymerase II cis-regulatory region sequence-specific DNA binding"/>
    <property type="evidence" value="ECO:0007669"/>
    <property type="project" value="TreeGrafter"/>
</dbReference>
<feature type="compositionally biased region" description="Polar residues" evidence="14">
    <location>
        <begin position="724"/>
        <end position="739"/>
    </location>
</feature>
<keyword evidence="6" id="KW-0862">Zinc</keyword>
<dbReference type="SUPFAM" id="SSF82199">
    <property type="entry name" value="SET domain"/>
    <property type="match status" value="1"/>
</dbReference>
<feature type="region of interest" description="Disordered" evidence="14">
    <location>
        <begin position="383"/>
        <end position="435"/>
    </location>
</feature>
<keyword evidence="3" id="KW-0479">Metal-binding</keyword>
<dbReference type="GO" id="GO:0005737">
    <property type="term" value="C:cytoplasm"/>
    <property type="evidence" value="ECO:0007669"/>
    <property type="project" value="TreeGrafter"/>
</dbReference>
<evidence type="ECO:0000256" key="3">
    <source>
        <dbReference type="ARBA" id="ARBA00022723"/>
    </source>
</evidence>
<keyword evidence="2" id="KW-0399">Innate immunity</keyword>
<dbReference type="PANTHER" id="PTHR16515">
    <property type="entry name" value="PR DOMAIN ZINC FINGER PROTEIN"/>
    <property type="match status" value="1"/>
</dbReference>
<dbReference type="Gene3D" id="2.170.270.10">
    <property type="entry name" value="SET domain"/>
    <property type="match status" value="1"/>
</dbReference>
<keyword evidence="10" id="KW-1064">Adaptive immunity</keyword>
<feature type="domain" description="SET" evidence="16">
    <location>
        <begin position="42"/>
        <end position="153"/>
    </location>
</feature>
<dbReference type="AlphaFoldDB" id="A0A0D6E309"/>
<feature type="compositionally biased region" description="Basic and acidic residues" evidence="14">
    <location>
        <begin position="209"/>
        <end position="219"/>
    </location>
</feature>
<keyword evidence="7" id="KW-0391">Immunity</keyword>
<sequence length="739" mass="83672">MEDKKPVVRLSEQDFDRQATYLVRDTPCQDDESNRAQATLPKNLCLKSSTVSENALGVFSNDSIPEGTRFGPIKGQIRKDLPYNCDRQNVFRGNVLEHYIDASDVTHSNWMRHVKSARQSAQQNLVACQIDQEIYFYTIKTIEAGTELQVWYCQEFAHRLGYPASVDAMMQKLCHTEKDLARPLRGSSPHYKYHSEDEETFHQHDDDRFLLGGRDRAPSTDDSDAAASPLRDLSSPRKDLNYRSGFSLPVKRTLENADEFRLAKKPSLEPRHQHPSVIIPPYEPKKFSYDLGNRERLLSLPSMSNHYMHPLLNYQTKLGFLDQSRLPYPGILPHHQLLQSSKSLVAPIPMLYPPAAPMHPMSHPFSPYSGLPLWPAMYPNKMPQQHERASPESAESVRFQAKEPGKQMSARQQADSTTAPGTPIHFTPRSTHFGTPLQQDHEEALNLTKPKEWETTTRGHRSLPYPLQKKNGKMHYECNVCYKTFGQLSNLKVHLRTHSGERPFKCQVCLKGFTQLAHLQKHRLVHTGEKPHACNVCQKRFSSTSNLKTHMRLHSGEKPFTCKVCPAKFTQFVHLKLHRRIHTNERPYECPKCQRKYISASGLKTHWKSSNCMPADTMVETACLRAMGLLDDPEGIPSSQPVFPMPAMEDDSSLYSHDTSSNLSDSRGSDGDLTRAYTLTTRACPPSRFASPPLNTPPPRPPPPPPPPPPPTHPPPTPPPTPPQTYTHLTHSTLATDNT</sequence>
<keyword evidence="11" id="KW-0804">Transcription</keyword>
<feature type="domain" description="C2H2-type" evidence="15">
    <location>
        <begin position="476"/>
        <end position="503"/>
    </location>
</feature>
<reference evidence="17" key="1">
    <citation type="submission" date="2015-02" db="EMBL/GenBank/DDBJ databases">
        <title>Evolution of Prdm genes in animals: insights from comparative genomics.</title>
        <authorList>
            <person name="Vervoort M."/>
            <person name="Meulemeester D."/>
            <person name="Behague J."/>
            <person name="Kerner P."/>
        </authorList>
    </citation>
    <scope>NUCLEOTIDE SEQUENCE</scope>
    <source>
        <tissue evidence="17">Whole organism</tissue>
    </source>
</reference>
<dbReference type="PIRSF" id="PIRSF013212">
    <property type="entry name" value="PRDM1"/>
    <property type="match status" value="1"/>
</dbReference>
<feature type="region of interest" description="Disordered" evidence="14">
    <location>
        <begin position="447"/>
        <end position="466"/>
    </location>
</feature>
<feature type="domain" description="C2H2-type" evidence="15">
    <location>
        <begin position="560"/>
        <end position="587"/>
    </location>
</feature>
<evidence type="ECO:0000256" key="1">
    <source>
        <dbReference type="ARBA" id="ARBA00004123"/>
    </source>
</evidence>
<dbReference type="SMART" id="SM00317">
    <property type="entry name" value="SET"/>
    <property type="match status" value="1"/>
</dbReference>
<feature type="compositionally biased region" description="Polar residues" evidence="14">
    <location>
        <begin position="653"/>
        <end position="666"/>
    </location>
</feature>
<dbReference type="Pfam" id="PF21549">
    <property type="entry name" value="PRDM2_PR"/>
    <property type="match status" value="1"/>
</dbReference>
<dbReference type="EMBL" id="LN811423">
    <property type="protein sequence ID" value="CEP16101.1"/>
    <property type="molecule type" value="mRNA"/>
</dbReference>
<dbReference type="InterPro" id="IPR046341">
    <property type="entry name" value="SET_dom_sf"/>
</dbReference>
<dbReference type="PROSITE" id="PS50157">
    <property type="entry name" value="ZINC_FINGER_C2H2_2"/>
    <property type="match status" value="4"/>
</dbReference>
<evidence type="ECO:0000256" key="6">
    <source>
        <dbReference type="ARBA" id="ARBA00022833"/>
    </source>
</evidence>
<dbReference type="FunFam" id="3.30.160.60:FF:000262">
    <property type="entry name" value="PR domain zinc finger protein 1"/>
    <property type="match status" value="1"/>
</dbReference>
<dbReference type="GO" id="GO:0045165">
    <property type="term" value="P:cell fate commitment"/>
    <property type="evidence" value="ECO:0007669"/>
    <property type="project" value="TreeGrafter"/>
</dbReference>
<dbReference type="Pfam" id="PF00096">
    <property type="entry name" value="zf-C2H2"/>
    <property type="match status" value="5"/>
</dbReference>
<evidence type="ECO:0000313" key="17">
    <source>
        <dbReference type="EMBL" id="CEP16101.1"/>
    </source>
</evidence>
<evidence type="ECO:0000256" key="2">
    <source>
        <dbReference type="ARBA" id="ARBA00022588"/>
    </source>
</evidence>
<feature type="domain" description="C2H2-type" evidence="15">
    <location>
        <begin position="504"/>
        <end position="531"/>
    </location>
</feature>
<dbReference type="CDD" id="cd19187">
    <property type="entry name" value="PR-SET_PRDM1"/>
    <property type="match status" value="1"/>
</dbReference>
<evidence type="ECO:0000256" key="7">
    <source>
        <dbReference type="ARBA" id="ARBA00022859"/>
    </source>
</evidence>
<dbReference type="InterPro" id="IPR013087">
    <property type="entry name" value="Znf_C2H2_type"/>
</dbReference>
<name>A0A0D6E309_PLADU</name>
<dbReference type="InterPro" id="IPR036236">
    <property type="entry name" value="Znf_C2H2_sf"/>
</dbReference>
<feature type="compositionally biased region" description="Basic and acidic residues" evidence="14">
    <location>
        <begin position="447"/>
        <end position="457"/>
    </location>
</feature>
<dbReference type="GO" id="GO:0002250">
    <property type="term" value="P:adaptive immune response"/>
    <property type="evidence" value="ECO:0007669"/>
    <property type="project" value="UniProtKB-KW"/>
</dbReference>
<evidence type="ECO:0000256" key="11">
    <source>
        <dbReference type="ARBA" id="ARBA00023163"/>
    </source>
</evidence>
<keyword evidence="12" id="KW-0539">Nucleus</keyword>
<dbReference type="InterPro" id="IPR016608">
    <property type="entry name" value="PRDM1"/>
</dbReference>
<keyword evidence="9" id="KW-0238">DNA-binding</keyword>
<dbReference type="GO" id="GO:0001227">
    <property type="term" value="F:DNA-binding transcription repressor activity, RNA polymerase II-specific"/>
    <property type="evidence" value="ECO:0007669"/>
    <property type="project" value="InterPro"/>
</dbReference>
<keyword evidence="4" id="KW-0677">Repeat</keyword>
<dbReference type="FunFam" id="3.30.160.60:FF:000211">
    <property type="entry name" value="PR domain zinc finger protein 1"/>
    <property type="match status" value="1"/>
</dbReference>